<sequence length="71" mass="7877">MSTSQVTIEYVIVSYTNGKVVTIIGFDTPQATLGHFQTACIDNRSDWATLMNSSDGGSLLASFRNNQYIYY</sequence>
<comment type="caution">
    <text evidence="1">The sequence shown here is derived from an EMBL/GenBank/DDBJ whole genome shotgun (WGS) entry which is preliminary data.</text>
</comment>
<dbReference type="Proteomes" id="UP001409585">
    <property type="component" value="Unassembled WGS sequence"/>
</dbReference>
<keyword evidence="2" id="KW-1185">Reference proteome</keyword>
<protein>
    <submittedName>
        <fullName evidence="1">Uncharacterized protein</fullName>
    </submittedName>
</protein>
<evidence type="ECO:0000313" key="2">
    <source>
        <dbReference type="Proteomes" id="UP001409585"/>
    </source>
</evidence>
<evidence type="ECO:0000313" key="1">
    <source>
        <dbReference type="EMBL" id="GAA4932223.1"/>
    </source>
</evidence>
<gene>
    <name evidence="1" type="ORF">GCM10025791_05870</name>
</gene>
<proteinExistence type="predicted"/>
<accession>A0AAV3TY94</accession>
<dbReference type="AlphaFoldDB" id="A0AAV3TY94"/>
<organism evidence="1 2">
    <name type="scientific">Halioxenophilus aromaticivorans</name>
    <dbReference type="NCBI Taxonomy" id="1306992"/>
    <lineage>
        <taxon>Bacteria</taxon>
        <taxon>Pseudomonadati</taxon>
        <taxon>Pseudomonadota</taxon>
        <taxon>Gammaproteobacteria</taxon>
        <taxon>Alteromonadales</taxon>
        <taxon>Alteromonadaceae</taxon>
        <taxon>Halioxenophilus</taxon>
    </lineage>
</organism>
<reference evidence="2" key="1">
    <citation type="journal article" date="2019" name="Int. J. Syst. Evol. Microbiol.">
        <title>The Global Catalogue of Microorganisms (GCM) 10K type strain sequencing project: providing services to taxonomists for standard genome sequencing and annotation.</title>
        <authorList>
            <consortium name="The Broad Institute Genomics Platform"/>
            <consortium name="The Broad Institute Genome Sequencing Center for Infectious Disease"/>
            <person name="Wu L."/>
            <person name="Ma J."/>
        </authorList>
    </citation>
    <scope>NUCLEOTIDE SEQUENCE [LARGE SCALE GENOMIC DNA]</scope>
    <source>
        <strain evidence="2">JCM 19134</strain>
    </source>
</reference>
<dbReference type="RefSeq" id="WP_345416796.1">
    <property type="nucleotide sequence ID" value="NZ_AP031496.1"/>
</dbReference>
<name>A0AAV3TY94_9ALTE</name>
<dbReference type="EMBL" id="BAABLX010000004">
    <property type="protein sequence ID" value="GAA4932223.1"/>
    <property type="molecule type" value="Genomic_DNA"/>
</dbReference>